<dbReference type="AlphaFoldDB" id="A0A0A2EC92"/>
<dbReference type="STRING" id="28115.HQ47_00175"/>
<dbReference type="EMBL" id="UGTI01000001">
    <property type="protein sequence ID" value="SUB77662.1"/>
    <property type="molecule type" value="Genomic_DNA"/>
</dbReference>
<proteinExistence type="predicted"/>
<evidence type="ECO:0000313" key="3">
    <source>
        <dbReference type="EMBL" id="SUB77662.1"/>
    </source>
</evidence>
<reference evidence="2 4" key="1">
    <citation type="submission" date="2014-09" db="EMBL/GenBank/DDBJ databases">
        <title>Draft Genome Sequence of Porphyromonas macacae COT-192_OH2859.</title>
        <authorList>
            <person name="Wallis C."/>
            <person name="Deusch O."/>
            <person name="O'Flynn C."/>
            <person name="Davis I."/>
            <person name="Horsfall A."/>
            <person name="Kirkwood N."/>
            <person name="Harris S."/>
            <person name="Eisen J.A."/>
            <person name="Coil D.A."/>
            <person name="Darling A.E."/>
            <person name="Jospin G."/>
            <person name="Alexiev A."/>
        </authorList>
    </citation>
    <scope>NUCLEOTIDE SEQUENCE [LARGE SCALE GENOMIC DNA]</scope>
    <source>
        <strain evidence="4">COT-192 OH2859</strain>
        <strain evidence="2">COT-192_OH2859</strain>
    </source>
</reference>
<keyword evidence="4" id="KW-1185">Reference proteome</keyword>
<organism evidence="2 4">
    <name type="scientific">Porphyromonas macacae</name>
    <dbReference type="NCBI Taxonomy" id="28115"/>
    <lineage>
        <taxon>Bacteria</taxon>
        <taxon>Pseudomonadati</taxon>
        <taxon>Bacteroidota</taxon>
        <taxon>Bacteroidia</taxon>
        <taxon>Bacteroidales</taxon>
        <taxon>Porphyromonadaceae</taxon>
        <taxon>Porphyromonas</taxon>
    </lineage>
</organism>
<dbReference type="Proteomes" id="UP000254263">
    <property type="component" value="Unassembled WGS sequence"/>
</dbReference>
<dbReference type="OrthoDB" id="7959174at2"/>
<dbReference type="EMBL" id="JRFA01000001">
    <property type="protein sequence ID" value="KGN76491.1"/>
    <property type="molecule type" value="Genomic_DNA"/>
</dbReference>
<evidence type="ECO:0000313" key="5">
    <source>
        <dbReference type="Proteomes" id="UP000254263"/>
    </source>
</evidence>
<dbReference type="InterPro" id="IPR036178">
    <property type="entry name" value="Formintransfe-cycloase-like_sf"/>
</dbReference>
<dbReference type="RefSeq" id="WP_018360610.1">
    <property type="nucleotide sequence ID" value="NZ_JRFA01000001.1"/>
</dbReference>
<dbReference type="Gene3D" id="1.20.120.680">
    <property type="entry name" value="Formiminotetrahydrofolate cyclodeaminase monomer, up-and-down helical bundle"/>
    <property type="match status" value="1"/>
</dbReference>
<accession>A0A0A2EC92</accession>
<dbReference type="EC" id="3.5.4.9" evidence="3"/>
<dbReference type="SUPFAM" id="SSF101262">
    <property type="entry name" value="Methenyltetrahydrofolate cyclohydrolase-like"/>
    <property type="match status" value="1"/>
</dbReference>
<reference evidence="3 5" key="2">
    <citation type="submission" date="2018-06" db="EMBL/GenBank/DDBJ databases">
        <authorList>
            <consortium name="Pathogen Informatics"/>
            <person name="Doyle S."/>
        </authorList>
    </citation>
    <scope>NUCLEOTIDE SEQUENCE [LARGE SCALE GENOMIC DNA]</scope>
    <source>
        <strain evidence="3 5">NCTC13100</strain>
    </source>
</reference>
<protein>
    <submittedName>
        <fullName evidence="2">Methenyltetrahydrofolate cyclohydrolase</fullName>
        <ecNumber evidence="3">3.5.4.9</ecNumber>
    </submittedName>
</protein>
<name>A0A0A2EC92_9PORP</name>
<gene>
    <name evidence="3" type="primary">fchA</name>
    <name evidence="2" type="ORF">HQ47_00175</name>
    <name evidence="3" type="ORF">NCTC13100_00798</name>
</gene>
<dbReference type="Proteomes" id="UP000030103">
    <property type="component" value="Unassembled WGS sequence"/>
</dbReference>
<evidence type="ECO:0000259" key="1">
    <source>
        <dbReference type="Pfam" id="PF04961"/>
    </source>
</evidence>
<evidence type="ECO:0000313" key="4">
    <source>
        <dbReference type="Proteomes" id="UP000030103"/>
    </source>
</evidence>
<dbReference type="eggNOG" id="COG3404">
    <property type="taxonomic scope" value="Bacteria"/>
</dbReference>
<dbReference type="GO" id="GO:0004477">
    <property type="term" value="F:methenyltetrahydrofolate cyclohydrolase activity"/>
    <property type="evidence" value="ECO:0007669"/>
    <property type="project" value="UniProtKB-EC"/>
</dbReference>
<keyword evidence="2" id="KW-0378">Hydrolase</keyword>
<feature type="domain" description="Cyclodeaminase/cyclohydrolase" evidence="1">
    <location>
        <begin position="7"/>
        <end position="187"/>
    </location>
</feature>
<dbReference type="InterPro" id="IPR007044">
    <property type="entry name" value="Cyclodeamin/CycHdrlase"/>
</dbReference>
<sequence>MTLSELTLTGFLAETAGQEPVPGGGSISALNGSIAAALAEMVANLTIGKKKYVEVEEEMKRIAQEADAIRKELVLDIDRDSDAYNRVFAAFKLPKETDEEKAYRSEQIQENTKFAANVPMEVAKRTYALLPLIEAVVERGNQNAITDGCVAMMCARTAIIGALLNVRINLTSIKDQNFVEALRKEADRIEADAIEREEKILAITKKACE</sequence>
<dbReference type="Pfam" id="PF04961">
    <property type="entry name" value="FTCD_C"/>
    <property type="match status" value="1"/>
</dbReference>
<evidence type="ECO:0000313" key="2">
    <source>
        <dbReference type="EMBL" id="KGN76491.1"/>
    </source>
</evidence>